<evidence type="ECO:0000313" key="1">
    <source>
        <dbReference type="EMBL" id="SMP08845.1"/>
    </source>
</evidence>
<proteinExistence type="predicted"/>
<sequence>MKVKELSKQFFETQEIRQEAVLDAIDFFLEKLKKIGGTIDSIYPADPFALPLAMYISDKLSIPIKTEQFLKEDEKILTLFSTLYKNYVTPTYISQKLKIFRKRFPHSPSVLIAGNNQEIFTDVQLIKFNNEVEIFSYRFRREALKNFFFPVEGEITHFSQDFWQLAKEEIKTFEKARRIRDNARRFLREETAPLKILESDPEIVLWEKFVKLSLSPPRQINRETETNIKLKTEKLIQVEDKKTNSAITSLLEYFSQIFEAHFPTYLAYSSLEITDRRGITIIPQVSQIMEGADVKLEIVLRSENVETDYKRLIAVLKEAFRIIFTEIFEKEAFRPAIDSVVEKETNKASVYVNWFLDKEMIEKLTKKINKRWLLSRLLYRKRFKSQMREFLKSLEEFTFTPENLDYLIATIEGLWKQNPTYVRLYGKEIKKLLDGKDLWGIVGYYGTKIYGSKSKLLTSLLNFLLSLKGYENIHHFLAEEKTYFIPVQTKRILRPNWERVIKEEQDVYLKPEPLNPESPVTYTLMSEDGKLLGTIPKIFAHYIAARESIGKTITCEKLYFDPDIFSENSYWIKVSCL</sequence>
<keyword evidence="2" id="KW-1185">Reference proteome</keyword>
<gene>
    <name evidence="1" type="ORF">SAMN06265339_0657</name>
</gene>
<evidence type="ECO:0000313" key="2">
    <source>
        <dbReference type="Proteomes" id="UP001157911"/>
    </source>
</evidence>
<name>A0ABY1NGB4_9BACT</name>
<protein>
    <submittedName>
        <fullName evidence="1">Uncharacterized protein</fullName>
    </submittedName>
</protein>
<reference evidence="1 2" key="1">
    <citation type="submission" date="2017-05" db="EMBL/GenBank/DDBJ databases">
        <authorList>
            <person name="Varghese N."/>
            <person name="Submissions S."/>
        </authorList>
    </citation>
    <scope>NUCLEOTIDE SEQUENCE [LARGE SCALE GENOMIC DNA]</scope>
    <source>
        <strain evidence="1 2">DSM 15522</strain>
    </source>
</reference>
<dbReference type="Proteomes" id="UP001157911">
    <property type="component" value="Unassembled WGS sequence"/>
</dbReference>
<dbReference type="RefSeq" id="WP_283400150.1">
    <property type="nucleotide sequence ID" value="NZ_FXUB01000001.1"/>
</dbReference>
<accession>A0ABY1NGB4</accession>
<organism evidence="1 2">
    <name type="scientific">Desulfurobacterium pacificum</name>
    <dbReference type="NCBI Taxonomy" id="240166"/>
    <lineage>
        <taxon>Bacteria</taxon>
        <taxon>Pseudomonadati</taxon>
        <taxon>Aquificota</taxon>
        <taxon>Aquificia</taxon>
        <taxon>Desulfurobacteriales</taxon>
        <taxon>Desulfurobacteriaceae</taxon>
        <taxon>Desulfurobacterium</taxon>
    </lineage>
</organism>
<dbReference type="EMBL" id="FXUB01000001">
    <property type="protein sequence ID" value="SMP08845.1"/>
    <property type="molecule type" value="Genomic_DNA"/>
</dbReference>
<comment type="caution">
    <text evidence="1">The sequence shown here is derived from an EMBL/GenBank/DDBJ whole genome shotgun (WGS) entry which is preliminary data.</text>
</comment>